<feature type="domain" description="Ribosome maturation factor RimP N-terminal" evidence="5">
    <location>
        <begin position="35"/>
        <end position="108"/>
    </location>
</feature>
<dbReference type="NCBIfam" id="NF000930">
    <property type="entry name" value="PRK00092.2-2"/>
    <property type="match status" value="1"/>
</dbReference>
<evidence type="ECO:0000256" key="1">
    <source>
        <dbReference type="ARBA" id="ARBA00022490"/>
    </source>
</evidence>
<evidence type="ECO:0000256" key="2">
    <source>
        <dbReference type="ARBA" id="ARBA00022517"/>
    </source>
</evidence>
<evidence type="ECO:0000256" key="3">
    <source>
        <dbReference type="HAMAP-Rule" id="MF_01077"/>
    </source>
</evidence>
<feature type="domain" description="Ribosome maturation factor RimP C-terminal" evidence="6">
    <location>
        <begin position="111"/>
        <end position="172"/>
    </location>
</feature>
<reference evidence="8" key="1">
    <citation type="journal article" date="2019" name="Int. J. Syst. Evol. Microbiol.">
        <title>The Global Catalogue of Microorganisms (GCM) 10K type strain sequencing project: providing services to taxonomists for standard genome sequencing and annotation.</title>
        <authorList>
            <consortium name="The Broad Institute Genomics Platform"/>
            <consortium name="The Broad Institute Genome Sequencing Center for Infectious Disease"/>
            <person name="Wu L."/>
            <person name="Ma J."/>
        </authorList>
    </citation>
    <scope>NUCLEOTIDE SEQUENCE [LARGE SCALE GENOMIC DNA]</scope>
    <source>
        <strain evidence="8">JCM 17017</strain>
    </source>
</reference>
<dbReference type="Pfam" id="PF17384">
    <property type="entry name" value="DUF150_C"/>
    <property type="match status" value="1"/>
</dbReference>
<accession>A0ABP7IU12</accession>
<comment type="similarity">
    <text evidence="3">Belongs to the RimP family.</text>
</comment>
<dbReference type="InterPro" id="IPR028989">
    <property type="entry name" value="RimP_N"/>
</dbReference>
<dbReference type="SUPFAM" id="SSF75420">
    <property type="entry name" value="YhbC-like, N-terminal domain"/>
    <property type="match status" value="1"/>
</dbReference>
<dbReference type="CDD" id="cd01734">
    <property type="entry name" value="YlxS_C"/>
    <property type="match status" value="1"/>
</dbReference>
<protein>
    <recommendedName>
        <fullName evidence="3">Ribosome maturation factor RimP</fullName>
    </recommendedName>
</protein>
<comment type="function">
    <text evidence="3">Required for maturation of 30S ribosomal subunits.</text>
</comment>
<dbReference type="PANTHER" id="PTHR33867:SF1">
    <property type="entry name" value="RIBOSOME MATURATION FACTOR RIMP"/>
    <property type="match status" value="1"/>
</dbReference>
<evidence type="ECO:0000256" key="4">
    <source>
        <dbReference type="SAM" id="MobiDB-lite"/>
    </source>
</evidence>
<gene>
    <name evidence="3 7" type="primary">rimP</name>
    <name evidence="7" type="ORF">GCM10022380_51320</name>
</gene>
<dbReference type="PANTHER" id="PTHR33867">
    <property type="entry name" value="RIBOSOME MATURATION FACTOR RIMP"/>
    <property type="match status" value="1"/>
</dbReference>
<evidence type="ECO:0000259" key="5">
    <source>
        <dbReference type="Pfam" id="PF02576"/>
    </source>
</evidence>
<feature type="compositionally biased region" description="Polar residues" evidence="4">
    <location>
        <begin position="1"/>
        <end position="12"/>
    </location>
</feature>
<dbReference type="InterPro" id="IPR028998">
    <property type="entry name" value="RimP_C"/>
</dbReference>
<name>A0ABP7IU12_9PSEU</name>
<evidence type="ECO:0000313" key="8">
    <source>
        <dbReference type="Proteomes" id="UP001501624"/>
    </source>
</evidence>
<evidence type="ECO:0000313" key="7">
    <source>
        <dbReference type="EMBL" id="GAA3826353.1"/>
    </source>
</evidence>
<sequence>MTGANKISLSLTDRQHTKQESAKVPGELAARLEPIVAEAVSGAGFDLDALDVQQAGRRKLVKVVVDSDDGVGLDEVADVSRAVSAALDENEQLIAGAYTLEVTSPGVDRPLTRPRHWRRSRFRLVRITPREGAEYVGRVGHAGEDSVRVLVAGAIRDVPYADVAKAVIEIEFRQPPTEELKLLDQDASEHNAGEPEEDPK</sequence>
<keyword evidence="8" id="KW-1185">Reference proteome</keyword>
<dbReference type="EMBL" id="BAABCM010000007">
    <property type="protein sequence ID" value="GAA3826353.1"/>
    <property type="molecule type" value="Genomic_DNA"/>
</dbReference>
<dbReference type="InterPro" id="IPR035956">
    <property type="entry name" value="RimP_N_sf"/>
</dbReference>
<dbReference type="HAMAP" id="MF_01077">
    <property type="entry name" value="RimP"/>
    <property type="match status" value="1"/>
</dbReference>
<keyword evidence="2 3" id="KW-0690">Ribosome biogenesis</keyword>
<proteinExistence type="inferred from homology"/>
<dbReference type="Proteomes" id="UP001501624">
    <property type="component" value="Unassembled WGS sequence"/>
</dbReference>
<dbReference type="Pfam" id="PF02576">
    <property type="entry name" value="RimP_N"/>
    <property type="match status" value="1"/>
</dbReference>
<evidence type="ECO:0000259" key="6">
    <source>
        <dbReference type="Pfam" id="PF17384"/>
    </source>
</evidence>
<feature type="region of interest" description="Disordered" evidence="4">
    <location>
        <begin position="1"/>
        <end position="25"/>
    </location>
</feature>
<comment type="caution">
    <text evidence="7">The sequence shown here is derived from an EMBL/GenBank/DDBJ whole genome shotgun (WGS) entry which is preliminary data.</text>
</comment>
<dbReference type="InterPro" id="IPR003728">
    <property type="entry name" value="Ribosome_maturation_RimP"/>
</dbReference>
<comment type="subcellular location">
    <subcellularLocation>
        <location evidence="3">Cytoplasm</location>
    </subcellularLocation>
</comment>
<feature type="region of interest" description="Disordered" evidence="4">
    <location>
        <begin position="178"/>
        <end position="200"/>
    </location>
</feature>
<organism evidence="7 8">
    <name type="scientific">Amycolatopsis tucumanensis</name>
    <dbReference type="NCBI Taxonomy" id="401106"/>
    <lineage>
        <taxon>Bacteria</taxon>
        <taxon>Bacillati</taxon>
        <taxon>Actinomycetota</taxon>
        <taxon>Actinomycetes</taxon>
        <taxon>Pseudonocardiales</taxon>
        <taxon>Pseudonocardiaceae</taxon>
        <taxon>Amycolatopsis</taxon>
    </lineage>
</organism>
<dbReference type="Gene3D" id="3.30.300.70">
    <property type="entry name" value="RimP-like superfamily, N-terminal"/>
    <property type="match status" value="1"/>
</dbReference>
<keyword evidence="1 3" id="KW-0963">Cytoplasm</keyword>